<gene>
    <name evidence="3" type="ORF">ABE41_017050</name>
</gene>
<feature type="domain" description="SLH" evidence="2">
    <location>
        <begin position="19"/>
        <end position="82"/>
    </location>
</feature>
<sequence>MKKWLALLLLSIVMLFSTYSASAADDITGHYFEGDMRKLIDLGYLKGEVIDGQTYYKPDRDVTRAEFAAFLVRVLEAQNLEVINPKSFSDVKEGAWYYKVVQQAAEMNIVNGTPDGKFLPDAPISREAMASMMNGAFEYKGIKLPEAELKFADASKVQSWAVLSVERMVYAKIIAGYGDNTFRPSEYATRGTTSAFLVRMIDVLKNPPKPPVPNFYLATVTKDSTTNVKEYETYDEAKAAATDANHVVLKDNKVVYMKSGVVSPAQVQPLASVLYKTSGFGDHYFSLVAGTETEFLDAGETWVKVKFNNTIGYFKMNEATLHPTVKVKGASYYKAENGKLTHYTYNVNTDTYGAFWFGSSGTLPNGDYKSKDGHSFSGNGNTYNMYQYFNVMPLYTKTSYTAEQLNDFVKNNKPESAADNTILENLGQAFKNVEAKYNVNAMYLLSHAIHESGWGTSRLAIDKKNLFGIRAVDGSAYESGDTFKSYEACIEVLVKEYLLDPTSSYFIQGWKANGEVVGDKELGMNVRYASDPYWGQKIAGYMYRIDRYLGEKERNQYGISVTLTDGVNVRSDATAEASKLYSIPLEGTPVLVLNEVASKTNEGIWLQIAPKNLNGANYEKAFVYKEDGPYGTLLRDLPLAK</sequence>
<dbReference type="GO" id="GO:0004040">
    <property type="term" value="F:amidase activity"/>
    <property type="evidence" value="ECO:0007669"/>
    <property type="project" value="InterPro"/>
</dbReference>
<dbReference type="SMART" id="SM00047">
    <property type="entry name" value="LYZ2"/>
    <property type="match status" value="1"/>
</dbReference>
<dbReference type="PANTHER" id="PTHR43308">
    <property type="entry name" value="OUTER MEMBRANE PROTEIN ALPHA-RELATED"/>
    <property type="match status" value="1"/>
</dbReference>
<accession>A0A1B1Z8M5</accession>
<dbReference type="STRING" id="255247.ABE41_017050"/>
<evidence type="ECO:0000256" key="1">
    <source>
        <dbReference type="SAM" id="SignalP"/>
    </source>
</evidence>
<feature type="domain" description="SLH" evidence="2">
    <location>
        <begin position="84"/>
        <end position="147"/>
    </location>
</feature>
<dbReference type="Gene3D" id="1.10.530.10">
    <property type="match status" value="1"/>
</dbReference>
<evidence type="ECO:0000313" key="4">
    <source>
        <dbReference type="Proteomes" id="UP000077412"/>
    </source>
</evidence>
<reference evidence="3 4" key="1">
    <citation type="submission" date="2016-08" db="EMBL/GenBank/DDBJ databases">
        <title>Complete genome sequence of Fictibacillus arsenicus G25-54, a strain with toxicity to nematodes and a potential arsenic-resistance activity.</title>
        <authorList>
            <person name="Zheng Z."/>
        </authorList>
    </citation>
    <scope>NUCLEOTIDE SEQUENCE [LARGE SCALE GENOMIC DNA]</scope>
    <source>
        <strain evidence="3 4">G25-54</strain>
    </source>
</reference>
<protein>
    <recommendedName>
        <fullName evidence="2">SLH domain-containing protein</fullName>
    </recommendedName>
</protein>
<dbReference type="InterPro" id="IPR051465">
    <property type="entry name" value="Cell_Envelope_Struct_Comp"/>
</dbReference>
<dbReference type="KEGG" id="far:ABE41_017050"/>
<feature type="signal peptide" evidence="1">
    <location>
        <begin position="1"/>
        <end position="23"/>
    </location>
</feature>
<keyword evidence="4" id="KW-1185">Reference proteome</keyword>
<feature type="domain" description="SLH" evidence="2">
    <location>
        <begin position="148"/>
        <end position="211"/>
    </location>
</feature>
<name>A0A1B1Z8M5_9BACL</name>
<dbReference type="InterPro" id="IPR002901">
    <property type="entry name" value="MGlyc_endo_b_GlcNAc-like_dom"/>
</dbReference>
<dbReference type="InterPro" id="IPR001119">
    <property type="entry name" value="SLH_dom"/>
</dbReference>
<dbReference type="OrthoDB" id="9816557at2"/>
<dbReference type="PROSITE" id="PS51272">
    <property type="entry name" value="SLH"/>
    <property type="match status" value="3"/>
</dbReference>
<evidence type="ECO:0000259" key="2">
    <source>
        <dbReference type="PROSITE" id="PS51272"/>
    </source>
</evidence>
<dbReference type="AlphaFoldDB" id="A0A1B1Z8M5"/>
<organism evidence="3 4">
    <name type="scientific">Fictibacillus arsenicus</name>
    <dbReference type="NCBI Taxonomy" id="255247"/>
    <lineage>
        <taxon>Bacteria</taxon>
        <taxon>Bacillati</taxon>
        <taxon>Bacillota</taxon>
        <taxon>Bacilli</taxon>
        <taxon>Bacillales</taxon>
        <taxon>Fictibacillaceae</taxon>
        <taxon>Fictibacillus</taxon>
    </lineage>
</organism>
<dbReference type="Pfam" id="PF01832">
    <property type="entry name" value="Glucosaminidase"/>
    <property type="match status" value="1"/>
</dbReference>
<dbReference type="RefSeq" id="WP_066292947.1">
    <property type="nucleotide sequence ID" value="NZ_CP016761.1"/>
</dbReference>
<dbReference type="Proteomes" id="UP000077412">
    <property type="component" value="Chromosome"/>
</dbReference>
<dbReference type="EMBL" id="CP016761">
    <property type="protein sequence ID" value="ANX13719.1"/>
    <property type="molecule type" value="Genomic_DNA"/>
</dbReference>
<proteinExistence type="predicted"/>
<dbReference type="PANTHER" id="PTHR43308:SF5">
    <property type="entry name" value="S-LAYER PROTEIN _ PEPTIDOGLYCAN ENDO-BETA-N-ACETYLGLUCOSAMINIDASE"/>
    <property type="match status" value="1"/>
</dbReference>
<keyword evidence="1" id="KW-0732">Signal</keyword>
<dbReference type="Pfam" id="PF00395">
    <property type="entry name" value="SLH"/>
    <property type="match status" value="3"/>
</dbReference>
<evidence type="ECO:0000313" key="3">
    <source>
        <dbReference type="EMBL" id="ANX13719.1"/>
    </source>
</evidence>
<feature type="chain" id="PRO_5008533374" description="SLH domain-containing protein" evidence="1">
    <location>
        <begin position="24"/>
        <end position="641"/>
    </location>
</feature>